<reference evidence="4" key="1">
    <citation type="journal article" date="2022" name="Int. J. Syst. Evol. Microbiol.">
        <title>Anaeromyxobacter oryzae sp. nov., Anaeromyxobacter diazotrophicus sp. nov. and Anaeromyxobacter paludicola sp. nov., isolated from paddy soils.</title>
        <authorList>
            <person name="Itoh H."/>
            <person name="Xu Z."/>
            <person name="Mise K."/>
            <person name="Masuda Y."/>
            <person name="Ushijima N."/>
            <person name="Hayakawa C."/>
            <person name="Shiratori Y."/>
            <person name="Senoo K."/>
        </authorList>
    </citation>
    <scope>NUCLEOTIDE SEQUENCE [LARGE SCALE GENOMIC DNA]</scope>
    <source>
        <strain evidence="4">Red232</strain>
    </source>
</reference>
<dbReference type="InterPro" id="IPR002192">
    <property type="entry name" value="PPDK_AMP/ATP-bd"/>
</dbReference>
<dbReference type="EMBL" id="AP025591">
    <property type="protein sequence ID" value="BDG01290.1"/>
    <property type="molecule type" value="Genomic_DNA"/>
</dbReference>
<dbReference type="PANTHER" id="PTHR43615">
    <property type="entry name" value="PHOSPHOENOLPYRUVATE SYNTHASE-RELATED"/>
    <property type="match status" value="1"/>
</dbReference>
<evidence type="ECO:0000313" key="3">
    <source>
        <dbReference type="EMBL" id="BDG01290.1"/>
    </source>
</evidence>
<evidence type="ECO:0000313" key="4">
    <source>
        <dbReference type="Proteomes" id="UP001162891"/>
    </source>
</evidence>
<protein>
    <submittedName>
        <fullName evidence="3">Phosphoenolpyruvate synthase</fullName>
    </submittedName>
</protein>
<dbReference type="Gene3D" id="3.50.30.10">
    <property type="entry name" value="Phosphohistidine domain"/>
    <property type="match status" value="1"/>
</dbReference>
<dbReference type="InterPro" id="IPR036637">
    <property type="entry name" value="Phosphohistidine_dom_sf"/>
</dbReference>
<dbReference type="Pfam" id="PF00391">
    <property type="entry name" value="PEP-utilizers"/>
    <property type="match status" value="1"/>
</dbReference>
<dbReference type="Pfam" id="PF01326">
    <property type="entry name" value="PPDK_N"/>
    <property type="match status" value="1"/>
</dbReference>
<dbReference type="InterPro" id="IPR051549">
    <property type="entry name" value="PEP_Utilizing_Enz"/>
</dbReference>
<organism evidence="3 4">
    <name type="scientific">Anaeromyxobacter oryzae</name>
    <dbReference type="NCBI Taxonomy" id="2918170"/>
    <lineage>
        <taxon>Bacteria</taxon>
        <taxon>Pseudomonadati</taxon>
        <taxon>Myxococcota</taxon>
        <taxon>Myxococcia</taxon>
        <taxon>Myxococcales</taxon>
        <taxon>Cystobacterineae</taxon>
        <taxon>Anaeromyxobacteraceae</taxon>
        <taxon>Anaeromyxobacter</taxon>
    </lineage>
</organism>
<evidence type="ECO:0000259" key="2">
    <source>
        <dbReference type="Pfam" id="PF01326"/>
    </source>
</evidence>
<sequence>MSPAGREPQDAHDTAAAASATTPLVLPLALAAEAPPSIVGGKARGLGALLAGGFDVPAGVVVTASACAALLEGAGVGAAPAELRRRTAAPPSADEDRWLATVRARVESASVPAALAAALRAAADGLLGGGAVAVRSSGALEDRADASFAGQYETVLGARGEAAVLAAIRRCVGSLFTPRLAAYLRAHGGARALPAMAVVVQRQLEPDVAGVLFSVNPMTGRETETVIEAAFGLADALVSGTVPADHLVVDQAAGRVLSRAHGAVAPDGAGRSTLDDGAAIALARLGAAVQEHLGFPVDVEWARAGGRVQLVQARPITRLHFAPDLGEWTTADFRDGGVSSDVCASLMWSLYEAAFDLSMPRYLRSIGLVPRGHRAKWSRMFFGRPYWNLGEARAAVLRLPGFVERNFDLDLGIVPAYEGTGRVTPATPRTVLPAIPVLVRLHLGYRRRRRENARFLAAFPDRARPFDAPPAALEALPAAAYAAALRALVESLHLDTEASYFETIYNTSNAKLDFKVAFDRAARRVEGGLDYPTLVGGLLDLSHVRTLVDLHATVGALRRAGRPLDDGTVAAFAARWPHRSRKELDLRAPRWPEDLAFVRELMEQAHATWSEEADPARTARTRHDAYLAERDRALRALPGPLDRATFRSRLARLRTFTWEREEMRDRSSRVYALVRRWMLEAGRRLAVAGTLADPGDVFTLRREEVLGAVDGTLPSAEVRRRARAGLRTLRSFRSFDAPNEIGSTHGLEPHAPPPPGAALRGAGCSPGRARGVARVVRRIEDASRIQPGDVLVAPFTDPGWTTIFPRLAAVVTETGGLLSHAAVIARECGIPAVLAVDGATRAIPDGARVEVDGRQGTVSVLDGST</sequence>
<gene>
    <name evidence="3" type="ORF">AMOR_02860</name>
</gene>
<dbReference type="Gene3D" id="3.30.470.20">
    <property type="entry name" value="ATP-grasp fold, B domain"/>
    <property type="match status" value="1"/>
</dbReference>
<name>A0ABM7WPA4_9BACT</name>
<keyword evidence="4" id="KW-1185">Reference proteome</keyword>
<evidence type="ECO:0000259" key="1">
    <source>
        <dbReference type="Pfam" id="PF00391"/>
    </source>
</evidence>
<dbReference type="InterPro" id="IPR008279">
    <property type="entry name" value="PEP-util_enz_mobile_dom"/>
</dbReference>
<dbReference type="Proteomes" id="UP001162891">
    <property type="component" value="Chromosome"/>
</dbReference>
<feature type="domain" description="Pyruvate phosphate dikinase AMP/ATP-binding" evidence="2">
    <location>
        <begin position="38"/>
        <end position="320"/>
    </location>
</feature>
<dbReference type="RefSeq" id="WP_248357692.1">
    <property type="nucleotide sequence ID" value="NZ_AP025591.1"/>
</dbReference>
<dbReference type="InterPro" id="IPR013815">
    <property type="entry name" value="ATP_grasp_subdomain_1"/>
</dbReference>
<dbReference type="SUPFAM" id="SSF56059">
    <property type="entry name" value="Glutathione synthetase ATP-binding domain-like"/>
    <property type="match status" value="1"/>
</dbReference>
<dbReference type="Gene3D" id="3.30.1490.20">
    <property type="entry name" value="ATP-grasp fold, A domain"/>
    <property type="match status" value="1"/>
</dbReference>
<feature type="domain" description="PEP-utilising enzyme mobile" evidence="1">
    <location>
        <begin position="785"/>
        <end position="856"/>
    </location>
</feature>
<proteinExistence type="predicted"/>
<accession>A0ABM7WPA4</accession>
<dbReference type="PANTHER" id="PTHR43615:SF1">
    <property type="entry name" value="PPDK_N DOMAIN-CONTAINING PROTEIN"/>
    <property type="match status" value="1"/>
</dbReference>
<dbReference type="SUPFAM" id="SSF52009">
    <property type="entry name" value="Phosphohistidine domain"/>
    <property type="match status" value="1"/>
</dbReference>